<dbReference type="EMBL" id="KL584975">
    <property type="protein sequence ID" value="KEQ88579.1"/>
    <property type="molecule type" value="Genomic_DNA"/>
</dbReference>
<proteinExistence type="predicted"/>
<name>A0A074XY67_AURPU</name>
<organism evidence="2 3">
    <name type="scientific">Aureobasidium pullulans EXF-150</name>
    <dbReference type="NCBI Taxonomy" id="1043002"/>
    <lineage>
        <taxon>Eukaryota</taxon>
        <taxon>Fungi</taxon>
        <taxon>Dikarya</taxon>
        <taxon>Ascomycota</taxon>
        <taxon>Pezizomycotina</taxon>
        <taxon>Dothideomycetes</taxon>
        <taxon>Dothideomycetidae</taxon>
        <taxon>Dothideales</taxon>
        <taxon>Saccotheciaceae</taxon>
        <taxon>Aureobasidium</taxon>
    </lineage>
</organism>
<dbReference type="Proteomes" id="UP000030706">
    <property type="component" value="Unassembled WGS sequence"/>
</dbReference>
<gene>
    <name evidence="2" type="ORF">M438DRAFT_342155</name>
</gene>
<evidence type="ECO:0000256" key="1">
    <source>
        <dbReference type="SAM" id="MobiDB-lite"/>
    </source>
</evidence>
<dbReference type="HOGENOM" id="CLU_2319948_0_0_1"/>
<dbReference type="GeneID" id="40746986"/>
<keyword evidence="3" id="KW-1185">Reference proteome</keyword>
<sequence length="99" mass="10587">MLLMRIPGGATSANVSTTGSSERSVTTSSARKSPSIGFNAVKGTKLSGRVGSPAPPRECDHISHERRCEYISFLSLGKLSVQTMYLGAKRDGESKSKRK</sequence>
<dbReference type="RefSeq" id="XP_029764766.1">
    <property type="nucleotide sequence ID" value="XM_029904680.1"/>
</dbReference>
<dbReference type="AlphaFoldDB" id="A0A074XY67"/>
<evidence type="ECO:0000313" key="2">
    <source>
        <dbReference type="EMBL" id="KEQ88579.1"/>
    </source>
</evidence>
<reference evidence="2 3" key="1">
    <citation type="journal article" date="2014" name="BMC Genomics">
        <title>Genome sequencing of four Aureobasidium pullulans varieties: biotechnological potential, stress tolerance, and description of new species.</title>
        <authorList>
            <person name="Gostin Ar C."/>
            <person name="Ohm R.A."/>
            <person name="Kogej T."/>
            <person name="Sonjak S."/>
            <person name="Turk M."/>
            <person name="Zajc J."/>
            <person name="Zalar P."/>
            <person name="Grube M."/>
            <person name="Sun H."/>
            <person name="Han J."/>
            <person name="Sharma A."/>
            <person name="Chiniquy J."/>
            <person name="Ngan C.Y."/>
            <person name="Lipzen A."/>
            <person name="Barry K."/>
            <person name="Grigoriev I.V."/>
            <person name="Gunde-Cimerman N."/>
        </authorList>
    </citation>
    <scope>NUCLEOTIDE SEQUENCE [LARGE SCALE GENOMIC DNA]</scope>
    <source>
        <strain evidence="2 3">EXF-150</strain>
    </source>
</reference>
<protein>
    <submittedName>
        <fullName evidence="2">Uncharacterized protein</fullName>
    </submittedName>
</protein>
<feature type="region of interest" description="Disordered" evidence="1">
    <location>
        <begin position="1"/>
        <end position="58"/>
    </location>
</feature>
<accession>A0A074XY67</accession>
<feature type="compositionally biased region" description="Polar residues" evidence="1">
    <location>
        <begin position="11"/>
        <end position="32"/>
    </location>
</feature>
<evidence type="ECO:0000313" key="3">
    <source>
        <dbReference type="Proteomes" id="UP000030706"/>
    </source>
</evidence>